<organism evidence="2 3">
    <name type="scientific">Parapedobacter deserti</name>
    <dbReference type="NCBI Taxonomy" id="1912957"/>
    <lineage>
        <taxon>Bacteria</taxon>
        <taxon>Pseudomonadati</taxon>
        <taxon>Bacteroidota</taxon>
        <taxon>Sphingobacteriia</taxon>
        <taxon>Sphingobacteriales</taxon>
        <taxon>Sphingobacteriaceae</taxon>
        <taxon>Parapedobacter</taxon>
    </lineage>
</organism>
<evidence type="ECO:0000313" key="3">
    <source>
        <dbReference type="Proteomes" id="UP001595526"/>
    </source>
</evidence>
<feature type="transmembrane region" description="Helical" evidence="1">
    <location>
        <begin position="91"/>
        <end position="108"/>
    </location>
</feature>
<keyword evidence="1" id="KW-0812">Transmembrane</keyword>
<dbReference type="EMBL" id="JBHRTA010000037">
    <property type="protein sequence ID" value="MFC3198379.1"/>
    <property type="molecule type" value="Genomic_DNA"/>
</dbReference>
<accession>A0ABV7JJU4</accession>
<evidence type="ECO:0000313" key="2">
    <source>
        <dbReference type="EMBL" id="MFC3198379.1"/>
    </source>
</evidence>
<protein>
    <recommendedName>
        <fullName evidence="4">Magnesium citrate secondary transporter</fullName>
    </recommendedName>
</protein>
<feature type="transmembrane region" description="Helical" evidence="1">
    <location>
        <begin position="152"/>
        <end position="169"/>
    </location>
</feature>
<reference evidence="3" key="1">
    <citation type="journal article" date="2019" name="Int. J. Syst. Evol. Microbiol.">
        <title>The Global Catalogue of Microorganisms (GCM) 10K type strain sequencing project: providing services to taxonomists for standard genome sequencing and annotation.</title>
        <authorList>
            <consortium name="The Broad Institute Genomics Platform"/>
            <consortium name="The Broad Institute Genome Sequencing Center for Infectious Disease"/>
            <person name="Wu L."/>
            <person name="Ma J."/>
        </authorList>
    </citation>
    <scope>NUCLEOTIDE SEQUENCE [LARGE SCALE GENOMIC DNA]</scope>
    <source>
        <strain evidence="3">KCTC 52416</strain>
    </source>
</reference>
<feature type="transmembrane region" description="Helical" evidence="1">
    <location>
        <begin position="63"/>
        <end position="85"/>
    </location>
</feature>
<sequence>MVEAIARRSLEHANAKDYRQDPYSAPARGVLTRIAGGFSADISDCVMKQTTLQLTMRMLTKPWFVTLLVLAFAHQLTQKILAISLPLADNYLDALLFMPILLHLVLWERRAIFAQGGAHVLHPLHILIILALASVFAEHLLPRWSARFTADVWDMVCYAVGALLFIYYWNKPLKPLYPHDKTAAQRLDA</sequence>
<evidence type="ECO:0008006" key="4">
    <source>
        <dbReference type="Google" id="ProtNLM"/>
    </source>
</evidence>
<evidence type="ECO:0000256" key="1">
    <source>
        <dbReference type="SAM" id="Phobius"/>
    </source>
</evidence>
<feature type="transmembrane region" description="Helical" evidence="1">
    <location>
        <begin position="120"/>
        <end position="140"/>
    </location>
</feature>
<name>A0ABV7JJU4_9SPHI</name>
<keyword evidence="3" id="KW-1185">Reference proteome</keyword>
<dbReference type="Proteomes" id="UP001595526">
    <property type="component" value="Unassembled WGS sequence"/>
</dbReference>
<proteinExistence type="predicted"/>
<comment type="caution">
    <text evidence="2">The sequence shown here is derived from an EMBL/GenBank/DDBJ whole genome shotgun (WGS) entry which is preliminary data.</text>
</comment>
<dbReference type="RefSeq" id="WP_379022980.1">
    <property type="nucleotide sequence ID" value="NZ_JBHRTA010000037.1"/>
</dbReference>
<gene>
    <name evidence="2" type="ORF">ACFOET_12215</name>
</gene>
<keyword evidence="1" id="KW-0472">Membrane</keyword>
<keyword evidence="1" id="KW-1133">Transmembrane helix</keyword>